<evidence type="ECO:0000313" key="3">
    <source>
        <dbReference type="EMBL" id="RKF29189.1"/>
    </source>
</evidence>
<dbReference type="InterPro" id="IPR007055">
    <property type="entry name" value="BON_dom"/>
</dbReference>
<accession>A0A420F8C8</accession>
<sequence length="100" mass="11319">MLPPWPDDSLYRYLQGPEPEPEPTSDDARLAALVAQRLAIDWTTRHQHIEVAVQNRVVILTGTVTRPEVRQVAGDLAWDIPGVHDVCNTLRPPGRRRHRG</sequence>
<dbReference type="Gene3D" id="3.30.1340.30">
    <property type="match status" value="1"/>
</dbReference>
<dbReference type="Pfam" id="PF04972">
    <property type="entry name" value="BON"/>
    <property type="match status" value="1"/>
</dbReference>
<evidence type="ECO:0000259" key="2">
    <source>
        <dbReference type="PROSITE" id="PS50914"/>
    </source>
</evidence>
<dbReference type="Proteomes" id="UP000285744">
    <property type="component" value="Unassembled WGS sequence"/>
</dbReference>
<feature type="domain" description="BON" evidence="2">
    <location>
        <begin position="26"/>
        <end position="94"/>
    </location>
</feature>
<feature type="region of interest" description="Disordered" evidence="1">
    <location>
        <begin position="1"/>
        <end position="26"/>
    </location>
</feature>
<dbReference type="OrthoDB" id="3403070at2"/>
<gene>
    <name evidence="3" type="ORF">D7I43_01035</name>
</gene>
<reference evidence="3 4" key="1">
    <citation type="journal article" date="2018" name="Int. J. Syst. Evol. Microbiol.">
        <title>Micromonospora globbae sp. nov., an endophytic actinomycete isolated from roots of Globba winitii C. H. Wright.</title>
        <authorList>
            <person name="Kuncharoen N."/>
            <person name="Pittayakhajonwut P."/>
            <person name="Tanasupawat S."/>
        </authorList>
    </citation>
    <scope>NUCLEOTIDE SEQUENCE [LARGE SCALE GENOMIC DNA]</scope>
    <source>
        <strain evidence="3 4">WPS1-2</strain>
    </source>
</reference>
<dbReference type="RefSeq" id="WP_120326428.1">
    <property type="nucleotide sequence ID" value="NZ_RAQQ01000001.1"/>
</dbReference>
<evidence type="ECO:0000256" key="1">
    <source>
        <dbReference type="SAM" id="MobiDB-lite"/>
    </source>
</evidence>
<dbReference type="AlphaFoldDB" id="A0A420F8C8"/>
<name>A0A420F8C8_9ACTN</name>
<dbReference type="EMBL" id="RAQQ01000001">
    <property type="protein sequence ID" value="RKF29189.1"/>
    <property type="molecule type" value="Genomic_DNA"/>
</dbReference>
<proteinExistence type="predicted"/>
<dbReference type="PROSITE" id="PS50914">
    <property type="entry name" value="BON"/>
    <property type="match status" value="1"/>
</dbReference>
<comment type="caution">
    <text evidence="3">The sequence shown here is derived from an EMBL/GenBank/DDBJ whole genome shotgun (WGS) entry which is preliminary data.</text>
</comment>
<evidence type="ECO:0000313" key="4">
    <source>
        <dbReference type="Proteomes" id="UP000285744"/>
    </source>
</evidence>
<protein>
    <submittedName>
        <fullName evidence="3">BON domain-containing protein</fullName>
    </submittedName>
</protein>
<organism evidence="3 4">
    <name type="scientific">Micromonospora globbae</name>
    <dbReference type="NCBI Taxonomy" id="1894969"/>
    <lineage>
        <taxon>Bacteria</taxon>
        <taxon>Bacillati</taxon>
        <taxon>Actinomycetota</taxon>
        <taxon>Actinomycetes</taxon>
        <taxon>Micromonosporales</taxon>
        <taxon>Micromonosporaceae</taxon>
        <taxon>Micromonospora</taxon>
    </lineage>
</organism>